<protein>
    <submittedName>
        <fullName evidence="1">Uncharacterized protein</fullName>
    </submittedName>
</protein>
<dbReference type="Proteomes" id="UP001285263">
    <property type="component" value="Unassembled WGS sequence"/>
</dbReference>
<evidence type="ECO:0000313" key="2">
    <source>
        <dbReference type="Proteomes" id="UP001285263"/>
    </source>
</evidence>
<proteinExistence type="predicted"/>
<organism evidence="1 2">
    <name type="scientific">Roseateles agri</name>
    <dbReference type="NCBI Taxonomy" id="3098619"/>
    <lineage>
        <taxon>Bacteria</taxon>
        <taxon>Pseudomonadati</taxon>
        <taxon>Pseudomonadota</taxon>
        <taxon>Betaproteobacteria</taxon>
        <taxon>Burkholderiales</taxon>
        <taxon>Sphaerotilaceae</taxon>
        <taxon>Roseateles</taxon>
    </lineage>
</organism>
<dbReference type="RefSeq" id="WP_320421205.1">
    <property type="nucleotide sequence ID" value="NZ_JAXCLA010000001.1"/>
</dbReference>
<sequence length="73" mass="7698">MPTHRAHITGSVEYREGDGATIAIPVGPCEIVEDELDATIGWTDGDAHGSAAIPIADYRRLLAEGAIRLDATP</sequence>
<accession>A0ABU5DAR2</accession>
<comment type="caution">
    <text evidence="1">The sequence shown here is derived from an EMBL/GenBank/DDBJ whole genome shotgun (WGS) entry which is preliminary data.</text>
</comment>
<gene>
    <name evidence="1" type="ORF">SNE35_02400</name>
</gene>
<dbReference type="EMBL" id="JAXCLA010000001">
    <property type="protein sequence ID" value="MDY0743335.1"/>
    <property type="molecule type" value="Genomic_DNA"/>
</dbReference>
<evidence type="ECO:0000313" key="1">
    <source>
        <dbReference type="EMBL" id="MDY0743335.1"/>
    </source>
</evidence>
<reference evidence="1 2" key="1">
    <citation type="submission" date="2023-11" db="EMBL/GenBank/DDBJ databases">
        <title>Paucibacter sp. nov., isolated from fresh soil in Korea.</title>
        <authorList>
            <person name="Le N.T.T."/>
        </authorList>
    </citation>
    <scope>NUCLEOTIDE SEQUENCE [LARGE SCALE GENOMIC DNA]</scope>
    <source>
        <strain evidence="1 2">R3-3</strain>
    </source>
</reference>
<name>A0ABU5DAR2_9BURK</name>
<keyword evidence="2" id="KW-1185">Reference proteome</keyword>